<gene>
    <name evidence="13" type="ORF">CANTADRAFT_23985</name>
</gene>
<sequence>MTKSVNLIQNFTTKSGKPITFGTGTGTKWQNLKKSRDVPALTEELVEALLLALKLGYNHIDGAEIYTTHEEIAEAVKRSGIAREDLFISSKYNPGFGEIKSSNATEAIDKALKELNTEYLDLYLIHAPFFTPEGSNGETVESAWQRLIDAKKAGKVRNIGVSNFRVEDLERTFKVAGSKEFYPKVNQIEFHPYLQNQSKNIVQFAAENEILTEAYGPLSPLFRIKKDDVVIEDHPLVSYLPELSKKYGKTPAQILLRYTYQKGILPVTTSSQEERIKQSLEVYNFELEQADIDEIDRLGNLFHFRGFFIPLYEKPESK</sequence>
<accession>A0A1E4SCC0</accession>
<dbReference type="InterPro" id="IPR018170">
    <property type="entry name" value="Aldo/ket_reductase_CS"/>
</dbReference>
<dbReference type="RefSeq" id="XP_020062283.1">
    <property type="nucleotide sequence ID" value="XM_020207028.1"/>
</dbReference>
<dbReference type="GO" id="GO:0042180">
    <property type="term" value="P:ketone metabolic process"/>
    <property type="evidence" value="ECO:0007669"/>
    <property type="project" value="UniProtKB-ARBA"/>
</dbReference>
<evidence type="ECO:0000256" key="3">
    <source>
        <dbReference type="ARBA" id="ARBA00023002"/>
    </source>
</evidence>
<reference evidence="14" key="1">
    <citation type="submission" date="2016-05" db="EMBL/GenBank/DDBJ databases">
        <title>Comparative genomics of biotechnologically important yeasts.</title>
        <authorList>
            <consortium name="DOE Joint Genome Institute"/>
            <person name="Riley R."/>
            <person name="Haridas S."/>
            <person name="Wolfe K.H."/>
            <person name="Lopes M.R."/>
            <person name="Hittinger C.T."/>
            <person name="Goker M."/>
            <person name="Salamov A."/>
            <person name="Wisecaver J."/>
            <person name="Long T.M."/>
            <person name="Aerts A.L."/>
            <person name="Barry K."/>
            <person name="Choi C."/>
            <person name="Clum A."/>
            <person name="Coughlan A.Y."/>
            <person name="Deshpande S."/>
            <person name="Douglass A.P."/>
            <person name="Hanson S.J."/>
            <person name="Klenk H.-P."/>
            <person name="Labutti K."/>
            <person name="Lapidus A."/>
            <person name="Lindquist E."/>
            <person name="Lipzen A."/>
            <person name="Meier-Kolthoff J.P."/>
            <person name="Ohm R.A."/>
            <person name="Otillar R.P."/>
            <person name="Pangilinan J."/>
            <person name="Peng Y."/>
            <person name="Rokas A."/>
            <person name="Rosa C.A."/>
            <person name="Scheuner C."/>
            <person name="Sibirny A.A."/>
            <person name="Slot J.C."/>
            <person name="Stielow J.B."/>
            <person name="Sun H."/>
            <person name="Kurtzman C.P."/>
            <person name="Blackwell M."/>
            <person name="Grigoriev I.V."/>
            <person name="Jeffries T.W."/>
        </authorList>
    </citation>
    <scope>NUCLEOTIDE SEQUENCE [LARGE SCALE GENOMIC DNA]</scope>
    <source>
        <strain evidence="14">NRRL Y-17324</strain>
    </source>
</reference>
<dbReference type="GeneID" id="30981165"/>
<keyword evidence="3" id="KW-0560">Oxidoreductase</keyword>
<dbReference type="Pfam" id="PF00248">
    <property type="entry name" value="Aldo_ket_red"/>
    <property type="match status" value="1"/>
</dbReference>
<dbReference type="InterPro" id="IPR020471">
    <property type="entry name" value="AKR"/>
</dbReference>
<keyword evidence="14" id="KW-1185">Reference proteome</keyword>
<evidence type="ECO:0000256" key="7">
    <source>
        <dbReference type="ARBA" id="ARBA00079693"/>
    </source>
</evidence>
<dbReference type="SUPFAM" id="SSF51430">
    <property type="entry name" value="NAD(P)-linked oxidoreductase"/>
    <property type="match status" value="1"/>
</dbReference>
<evidence type="ECO:0000313" key="13">
    <source>
        <dbReference type="EMBL" id="ODV77161.1"/>
    </source>
</evidence>
<dbReference type="FunFam" id="3.20.20.100:FF:000002">
    <property type="entry name" value="2,5-diketo-D-gluconic acid reductase A"/>
    <property type="match status" value="1"/>
</dbReference>
<dbReference type="OrthoDB" id="416253at2759"/>
<dbReference type="Proteomes" id="UP000094285">
    <property type="component" value="Unassembled WGS sequence"/>
</dbReference>
<dbReference type="PRINTS" id="PR00069">
    <property type="entry name" value="ALDKETRDTASE"/>
</dbReference>
<organism evidence="13 14">
    <name type="scientific">Suhomyces tanzawaensis NRRL Y-17324</name>
    <dbReference type="NCBI Taxonomy" id="984487"/>
    <lineage>
        <taxon>Eukaryota</taxon>
        <taxon>Fungi</taxon>
        <taxon>Dikarya</taxon>
        <taxon>Ascomycota</taxon>
        <taxon>Saccharomycotina</taxon>
        <taxon>Pichiomycetes</taxon>
        <taxon>Debaryomycetaceae</taxon>
        <taxon>Suhomyces</taxon>
    </lineage>
</organism>
<dbReference type="InterPro" id="IPR023210">
    <property type="entry name" value="NADP_OxRdtase_dom"/>
</dbReference>
<dbReference type="PANTHER" id="PTHR43827">
    <property type="entry name" value="2,5-DIKETO-D-GLUCONIC ACID REDUCTASE"/>
    <property type="match status" value="1"/>
</dbReference>
<dbReference type="AlphaFoldDB" id="A0A1E4SCC0"/>
<evidence type="ECO:0000259" key="12">
    <source>
        <dbReference type="Pfam" id="PF00248"/>
    </source>
</evidence>
<evidence type="ECO:0000313" key="14">
    <source>
        <dbReference type="Proteomes" id="UP000094285"/>
    </source>
</evidence>
<evidence type="ECO:0000256" key="1">
    <source>
        <dbReference type="ARBA" id="ARBA00007905"/>
    </source>
</evidence>
<proteinExistence type="inferred from homology"/>
<evidence type="ECO:0000256" key="11">
    <source>
        <dbReference type="PIRSR" id="PIRSR000097-3"/>
    </source>
</evidence>
<comment type="catalytic activity">
    <reaction evidence="5">
        <text>isatin + NADPH + H(+) = 3-hydroxyindolin-2-one + NADP(+)</text>
        <dbReference type="Rhea" id="RHEA:68608"/>
        <dbReference type="ChEBI" id="CHEBI:15378"/>
        <dbReference type="ChEBI" id="CHEBI:27539"/>
        <dbReference type="ChEBI" id="CHEBI:28536"/>
        <dbReference type="ChEBI" id="CHEBI:57783"/>
        <dbReference type="ChEBI" id="CHEBI:58349"/>
    </reaction>
</comment>
<keyword evidence="2" id="KW-0521">NADP</keyword>
<protein>
    <recommendedName>
        <fullName evidence="7">2-dehydropantolactone reductase</fullName>
        <ecNumber evidence="6">1.1.1.358</ecNumber>
    </recommendedName>
    <alternativeName>
        <fullName evidence="7">2-dehydropantolactone reductase</fullName>
    </alternativeName>
    <alternativeName>
        <fullName evidence="8">Ketopantoyl-lactone reductase</fullName>
    </alternativeName>
</protein>
<dbReference type="EMBL" id="KV453916">
    <property type="protein sequence ID" value="ODV77161.1"/>
    <property type="molecule type" value="Genomic_DNA"/>
</dbReference>
<evidence type="ECO:0000256" key="8">
    <source>
        <dbReference type="ARBA" id="ARBA00081322"/>
    </source>
</evidence>
<comment type="similarity">
    <text evidence="1">Belongs to the aldo/keto reductase family.</text>
</comment>
<dbReference type="STRING" id="984487.A0A1E4SCC0"/>
<evidence type="ECO:0000256" key="10">
    <source>
        <dbReference type="PIRSR" id="PIRSR000097-2"/>
    </source>
</evidence>
<dbReference type="GO" id="GO:0016652">
    <property type="term" value="F:oxidoreductase activity, acting on NAD(P)H as acceptor"/>
    <property type="evidence" value="ECO:0007669"/>
    <property type="project" value="InterPro"/>
</dbReference>
<dbReference type="PIRSF" id="PIRSF000097">
    <property type="entry name" value="AKR"/>
    <property type="match status" value="1"/>
</dbReference>
<evidence type="ECO:0000256" key="5">
    <source>
        <dbReference type="ARBA" id="ARBA00051098"/>
    </source>
</evidence>
<feature type="site" description="Lowers pKa of active site Tyr" evidence="11">
    <location>
        <position position="91"/>
    </location>
</feature>
<evidence type="ECO:0000256" key="9">
    <source>
        <dbReference type="PIRSR" id="PIRSR000097-1"/>
    </source>
</evidence>
<dbReference type="InterPro" id="IPR044494">
    <property type="entry name" value="AKR3C2/3"/>
</dbReference>
<comment type="catalytic activity">
    <reaction evidence="4">
        <text>(R)-pantolactone + NADP(+) = 2-dehydropantolactone + NADPH + H(+)</text>
        <dbReference type="Rhea" id="RHEA:18981"/>
        <dbReference type="ChEBI" id="CHEBI:15378"/>
        <dbReference type="ChEBI" id="CHEBI:16719"/>
        <dbReference type="ChEBI" id="CHEBI:18395"/>
        <dbReference type="ChEBI" id="CHEBI:57783"/>
        <dbReference type="ChEBI" id="CHEBI:58349"/>
        <dbReference type="EC" id="1.1.1.358"/>
    </reaction>
</comment>
<feature type="active site" description="Proton donor" evidence="9">
    <location>
        <position position="66"/>
    </location>
</feature>
<dbReference type="CDD" id="cd19120">
    <property type="entry name" value="AKR_AKR3C2-3"/>
    <property type="match status" value="1"/>
</dbReference>
<evidence type="ECO:0000256" key="4">
    <source>
        <dbReference type="ARBA" id="ARBA00050878"/>
    </source>
</evidence>
<dbReference type="InterPro" id="IPR036812">
    <property type="entry name" value="NAD(P)_OxRdtase_dom_sf"/>
</dbReference>
<dbReference type="PANTHER" id="PTHR43827:SF3">
    <property type="entry name" value="NADP-DEPENDENT OXIDOREDUCTASE DOMAIN-CONTAINING PROTEIN"/>
    <property type="match status" value="1"/>
</dbReference>
<dbReference type="GO" id="GO:0047011">
    <property type="term" value="F:2-dehydropantolactone reductase (A-specific) activity"/>
    <property type="evidence" value="ECO:0007669"/>
    <property type="project" value="UniProtKB-ARBA"/>
</dbReference>
<dbReference type="PROSITE" id="PS00062">
    <property type="entry name" value="ALDOKETO_REDUCTASE_2"/>
    <property type="match status" value="1"/>
</dbReference>
<name>A0A1E4SCC0_9ASCO</name>
<dbReference type="Gene3D" id="3.20.20.100">
    <property type="entry name" value="NADP-dependent oxidoreductase domain"/>
    <property type="match status" value="1"/>
</dbReference>
<evidence type="ECO:0000256" key="2">
    <source>
        <dbReference type="ARBA" id="ARBA00022857"/>
    </source>
</evidence>
<dbReference type="EC" id="1.1.1.358" evidence="6"/>
<feature type="domain" description="NADP-dependent oxidoreductase" evidence="12">
    <location>
        <begin position="39"/>
        <end position="298"/>
    </location>
</feature>
<feature type="binding site" evidence="10">
    <location>
        <position position="126"/>
    </location>
    <ligand>
        <name>substrate</name>
    </ligand>
</feature>
<evidence type="ECO:0000256" key="6">
    <source>
        <dbReference type="ARBA" id="ARBA00066965"/>
    </source>
</evidence>